<keyword evidence="1 2" id="KW-0808">Transferase</keyword>
<dbReference type="STRING" id="1400520.LFAB_16110"/>
<gene>
    <name evidence="2" type="ORF">LFAB_16110</name>
</gene>
<name>W6T4D3_9LACO</name>
<accession>W6T4D3</accession>
<dbReference type="HOGENOM" id="CLU_073547_1_0_9"/>
<dbReference type="PANTHER" id="PTHR32385">
    <property type="entry name" value="MANNOSYL PHOSPHORYLINOSITOL CERAMIDE SYNTHASE"/>
    <property type="match status" value="1"/>
</dbReference>
<evidence type="ECO:0000313" key="3">
    <source>
        <dbReference type="Proteomes" id="UP000019247"/>
    </source>
</evidence>
<dbReference type="PANTHER" id="PTHR32385:SF15">
    <property type="entry name" value="INOSITOL PHOSPHOCERAMIDE MANNOSYLTRANSFERASE 1"/>
    <property type="match status" value="1"/>
</dbReference>
<evidence type="ECO:0000313" key="2">
    <source>
        <dbReference type="EMBL" id="ETY72709.1"/>
    </source>
</evidence>
<dbReference type="Proteomes" id="UP000019247">
    <property type="component" value="Unassembled WGS sequence"/>
</dbReference>
<dbReference type="GO" id="GO:0000030">
    <property type="term" value="F:mannosyltransferase activity"/>
    <property type="evidence" value="ECO:0007669"/>
    <property type="project" value="TreeGrafter"/>
</dbReference>
<protein>
    <submittedName>
        <fullName evidence="2">Glycosyl transferase</fullName>
    </submittedName>
</protein>
<dbReference type="InterPro" id="IPR051706">
    <property type="entry name" value="Glycosyltransferase_domain"/>
</dbReference>
<dbReference type="AlphaFoldDB" id="W6T4D3"/>
<organism evidence="2 3">
    <name type="scientific">Lactiplantibacillus fabifermentans T30PCM01</name>
    <dbReference type="NCBI Taxonomy" id="1400520"/>
    <lineage>
        <taxon>Bacteria</taxon>
        <taxon>Bacillati</taxon>
        <taxon>Bacillota</taxon>
        <taxon>Bacilli</taxon>
        <taxon>Lactobacillales</taxon>
        <taxon>Lactobacillaceae</taxon>
        <taxon>Lactiplantibacillus</taxon>
    </lineage>
</organism>
<dbReference type="InterPro" id="IPR029044">
    <property type="entry name" value="Nucleotide-diphossugar_trans"/>
</dbReference>
<dbReference type="Gene3D" id="3.90.550.20">
    <property type="match status" value="1"/>
</dbReference>
<reference evidence="2 3" key="1">
    <citation type="journal article" date="2014" name="Genome Announc.">
        <title>Genome Sequence of Lactobacillus fabifermentans Strain T30PCM01, Isolated from Fermenting Grape Marc.</title>
        <authorList>
            <person name="Treu L."/>
            <person name="Vendramin V."/>
            <person name="Bovo B."/>
            <person name="Giacomini A."/>
            <person name="Corich V."/>
            <person name="Campanaro S."/>
        </authorList>
    </citation>
    <scope>NUCLEOTIDE SEQUENCE [LARGE SCALE GENOMIC DNA]</scope>
    <source>
        <strain evidence="2 3">T30PCM01</strain>
    </source>
</reference>
<dbReference type="RefSeq" id="WP_051502088.1">
    <property type="nucleotide sequence ID" value="NZ_KK036536.1"/>
</dbReference>
<sequence>MNKIPKIIHYCWFGNAPLPEKCKTNIQSWTRFCSDYQIMYWNNENFDFGVSPYMLSAAAHNEWAFVSDYARLFVLEKYGGIYLDTDVEIVKSLDEFLALDMFTGLEDFDSIATGLILGSQPNNNKLKDLMNIYDSKGANIQNNKFVRTTCVEITTKYFRAHGFKYKNKIQRVNNCTIFPTSFFCPQRPGTKKCQGQFKNVGFRQKEM</sequence>
<dbReference type="eggNOG" id="COG3774">
    <property type="taxonomic scope" value="Bacteria"/>
</dbReference>
<evidence type="ECO:0000256" key="1">
    <source>
        <dbReference type="ARBA" id="ARBA00022679"/>
    </source>
</evidence>
<proteinExistence type="predicted"/>
<dbReference type="InterPro" id="IPR007577">
    <property type="entry name" value="GlycoTrfase_DXD_sugar-bd_CS"/>
</dbReference>
<dbReference type="SUPFAM" id="SSF53448">
    <property type="entry name" value="Nucleotide-diphospho-sugar transferases"/>
    <property type="match status" value="1"/>
</dbReference>
<comment type="caution">
    <text evidence="2">The sequence shown here is derived from an EMBL/GenBank/DDBJ whole genome shotgun (WGS) entry which is preliminary data.</text>
</comment>
<dbReference type="OrthoDB" id="9802987at2"/>
<dbReference type="GO" id="GO:0016020">
    <property type="term" value="C:membrane"/>
    <property type="evidence" value="ECO:0007669"/>
    <property type="project" value="GOC"/>
</dbReference>
<dbReference type="EMBL" id="AWWK01000090">
    <property type="protein sequence ID" value="ETY72709.1"/>
    <property type="molecule type" value="Genomic_DNA"/>
</dbReference>
<dbReference type="GO" id="GO:0051999">
    <property type="term" value="P:mannosyl-inositol phosphorylceramide biosynthetic process"/>
    <property type="evidence" value="ECO:0007669"/>
    <property type="project" value="TreeGrafter"/>
</dbReference>
<dbReference type="Pfam" id="PF04488">
    <property type="entry name" value="Gly_transf_sug"/>
    <property type="match status" value="1"/>
</dbReference>